<dbReference type="RefSeq" id="WP_018022484.1">
    <property type="nucleotide sequence ID" value="NZ_AQUX01000008.1"/>
</dbReference>
<organism evidence="3 4">
    <name type="scientific">Corynebacterium doosanense CAU 212 = DSM 45436</name>
    <dbReference type="NCBI Taxonomy" id="558173"/>
    <lineage>
        <taxon>Bacteria</taxon>
        <taxon>Bacillati</taxon>
        <taxon>Actinomycetota</taxon>
        <taxon>Actinomycetes</taxon>
        <taxon>Mycobacteriales</taxon>
        <taxon>Corynebacteriaceae</taxon>
        <taxon>Corynebacterium</taxon>
    </lineage>
</organism>
<evidence type="ECO:0000313" key="4">
    <source>
        <dbReference type="Proteomes" id="UP000029914"/>
    </source>
</evidence>
<comment type="similarity">
    <text evidence="1">Belongs to the universal stress protein A family.</text>
</comment>
<dbReference type="AlphaFoldDB" id="A0A097IFT8"/>
<sequence length="151" mass="16049">MFSYETIVVGTDGSDTSHVAVRHAASLARAYEATLVIVCAYYGNTGSLLNSPNRDVSTLPVVSEARANEYLAEAESIATEEGAQDIQLQRRSATPVNALVDAVDETSADVLVIGNKGLNSLTGRVFGNIPTEVARRSKVDVVLVNTESAHR</sequence>
<dbReference type="STRING" id="558173.CDOO_06790"/>
<evidence type="ECO:0000259" key="2">
    <source>
        <dbReference type="Pfam" id="PF00582"/>
    </source>
</evidence>
<dbReference type="Gene3D" id="3.40.50.620">
    <property type="entry name" value="HUPs"/>
    <property type="match status" value="1"/>
</dbReference>
<name>A0A097IFT8_9CORY</name>
<dbReference type="Proteomes" id="UP000029914">
    <property type="component" value="Chromosome"/>
</dbReference>
<gene>
    <name evidence="3" type="ORF">CDOO_06790</name>
</gene>
<accession>A0A097IFT8</accession>
<dbReference type="SUPFAM" id="SSF52402">
    <property type="entry name" value="Adenine nucleotide alpha hydrolases-like"/>
    <property type="match status" value="1"/>
</dbReference>
<keyword evidence="4" id="KW-1185">Reference proteome</keyword>
<dbReference type="KEGG" id="cdo:CDOO_06790"/>
<dbReference type="HOGENOM" id="CLU_049301_16_4_11"/>
<dbReference type="PANTHER" id="PTHR46268">
    <property type="entry name" value="STRESS RESPONSE PROTEIN NHAX"/>
    <property type="match status" value="1"/>
</dbReference>
<dbReference type="eggNOG" id="COG0589">
    <property type="taxonomic scope" value="Bacteria"/>
</dbReference>
<dbReference type="PRINTS" id="PR01438">
    <property type="entry name" value="UNVRSLSTRESS"/>
</dbReference>
<evidence type="ECO:0000313" key="3">
    <source>
        <dbReference type="EMBL" id="AIT60990.1"/>
    </source>
</evidence>
<dbReference type="PANTHER" id="PTHR46268:SF6">
    <property type="entry name" value="UNIVERSAL STRESS PROTEIN UP12"/>
    <property type="match status" value="1"/>
</dbReference>
<dbReference type="InterPro" id="IPR006016">
    <property type="entry name" value="UspA"/>
</dbReference>
<dbReference type="EMBL" id="CP006764">
    <property type="protein sequence ID" value="AIT60990.1"/>
    <property type="molecule type" value="Genomic_DNA"/>
</dbReference>
<dbReference type="OrthoDB" id="4420982at2"/>
<evidence type="ECO:0000256" key="1">
    <source>
        <dbReference type="ARBA" id="ARBA00008791"/>
    </source>
</evidence>
<dbReference type="InterPro" id="IPR006015">
    <property type="entry name" value="Universal_stress_UspA"/>
</dbReference>
<dbReference type="Pfam" id="PF00582">
    <property type="entry name" value="Usp"/>
    <property type="match status" value="1"/>
</dbReference>
<dbReference type="InterPro" id="IPR014729">
    <property type="entry name" value="Rossmann-like_a/b/a_fold"/>
</dbReference>
<feature type="domain" description="UspA" evidence="2">
    <location>
        <begin position="4"/>
        <end position="144"/>
    </location>
</feature>
<protein>
    <submittedName>
        <fullName evidence="3">Stress protein</fullName>
    </submittedName>
</protein>
<dbReference type="CDD" id="cd00293">
    <property type="entry name" value="USP-like"/>
    <property type="match status" value="1"/>
</dbReference>
<proteinExistence type="inferred from homology"/>
<reference evidence="3 4" key="1">
    <citation type="submission" date="2013-09" db="EMBL/GenBank/DDBJ databases">
        <title>Complete genome sequence of Corynebacterium doosanense CAU 212(T) (=DSM 45436(T)), isolated from activated sludge.</title>
        <authorList>
            <person name="Schaffert L."/>
            <person name="Albersmeier A."/>
            <person name="Kalinowski J."/>
            <person name="Ruckert C."/>
        </authorList>
    </citation>
    <scope>NUCLEOTIDE SEQUENCE [LARGE SCALE GENOMIC DNA]</scope>
    <source>
        <strain evidence="3 4">CAU 212</strain>
    </source>
</reference>